<dbReference type="Gene3D" id="1.25.40.20">
    <property type="entry name" value="Ankyrin repeat-containing domain"/>
    <property type="match status" value="5"/>
</dbReference>
<evidence type="ECO:0000259" key="3">
    <source>
        <dbReference type="Pfam" id="PF11929"/>
    </source>
</evidence>
<keyword evidence="5" id="KW-1185">Reference proteome</keyword>
<evidence type="ECO:0000313" key="5">
    <source>
        <dbReference type="Proteomes" id="UP001470230"/>
    </source>
</evidence>
<evidence type="ECO:0000313" key="4">
    <source>
        <dbReference type="EMBL" id="KAK8839718.1"/>
    </source>
</evidence>
<evidence type="ECO:0000256" key="1">
    <source>
        <dbReference type="ARBA" id="ARBA00022737"/>
    </source>
</evidence>
<accession>A0ABR2H1H9</accession>
<dbReference type="Pfam" id="PF11929">
    <property type="entry name" value="DUF3447"/>
    <property type="match status" value="1"/>
</dbReference>
<protein>
    <recommendedName>
        <fullName evidence="3">DUF3447 domain-containing protein</fullName>
    </recommendedName>
</protein>
<reference evidence="4 5" key="1">
    <citation type="submission" date="2024-04" db="EMBL/GenBank/DDBJ databases">
        <title>Tritrichomonas musculus Genome.</title>
        <authorList>
            <person name="Alves-Ferreira E."/>
            <person name="Grigg M."/>
            <person name="Lorenzi H."/>
            <person name="Galac M."/>
        </authorList>
    </citation>
    <scope>NUCLEOTIDE SEQUENCE [LARGE SCALE GENOMIC DNA]</scope>
    <source>
        <strain evidence="4 5">EAF2021</strain>
    </source>
</reference>
<dbReference type="EMBL" id="JAPFFF010000050">
    <property type="protein sequence ID" value="KAK8839718.1"/>
    <property type="molecule type" value="Genomic_DNA"/>
</dbReference>
<dbReference type="PANTHER" id="PTHR24123">
    <property type="entry name" value="ANKYRIN REPEAT-CONTAINING"/>
    <property type="match status" value="1"/>
</dbReference>
<comment type="caution">
    <text evidence="4">The sequence shown here is derived from an EMBL/GenBank/DDBJ whole genome shotgun (WGS) entry which is preliminary data.</text>
</comment>
<proteinExistence type="predicted"/>
<dbReference type="PANTHER" id="PTHR24123:SF33">
    <property type="entry name" value="PROTEIN HOS4"/>
    <property type="match status" value="1"/>
</dbReference>
<sequence length="830" mass="97715">MNIQEQVRKMNEIQTLLLEYIDDDDDNQEKFQNLTKLFINLKIQETHQFSIIIYFLAMVVNYHHRKIHFFDKIFRIILFFKDDLKKNFTNYEIFSFFKNNKRVLLFLSDEKIISFDEKIAQQLCYKKSIKKIGLFLLPEIKPFIKKELIAGTIIPENIEEYRKAEYCDNTILQLVQKDLINEFIKYININDFNINQDFVPSIFETNNILANKPRIKLIEYSAFFGSIRIFKYLLACGSKLNPNLWIFATFGRNADIIHILEDNKIAPTDQIYKRCLDFSIRCHHNELVDYFLNNYVEIEDKSSFLFKKGLKYYNFEFIQPELINSDTLYDLCKRDYFFLAKTILESDKSIDINSRILRERRGYDSQIRKEKTLLYRSIEKGNFDIIKFLFEYKNIDVNKKSFITDCEDVKRELTPLYAAINLGNIEIIQFLFGQTKLDINMISKVGKEQQTPLVTAIYKNNIDIVRLLLQRSEIDVNLRSIDYEKDIDECTTEEFKDVTPLYYAVDHDCYEITKLLLENPNIDVNAKAFITIEQFYTTTGEKYKPEYSEKTALYNAVYNRKTEFVKLLLSQEKIDVSINGKETSDQNIVQEITLMQAAVVFNNTEIVKLLLEMKNIDVNSKLIEAELKGDKDLWDEEEIKSRKLKIRNDFNNKISSSLIPLEIAERTPLYIAIVNDNVEIVQLLLGYEETDANIKSFYKSYGYSLNSEGKEKETKRFSEMTPLYFAIENGNDQIVQLLVENEKVDVNMKCSSYFWEYKGIYMEGKQQGDNSKIEEIDKEETALHNAVAKEDLSAIKCLLNNKNIDVNIIDKQGRKPIELTNKNEIKSIFK</sequence>
<feature type="domain" description="DUF3447" evidence="3">
    <location>
        <begin position="239"/>
        <end position="316"/>
    </location>
</feature>
<dbReference type="InterPro" id="IPR051165">
    <property type="entry name" value="Multifunctional_ANK_Repeat"/>
</dbReference>
<dbReference type="Pfam" id="PF12796">
    <property type="entry name" value="Ank_2"/>
    <property type="match status" value="3"/>
</dbReference>
<dbReference type="Proteomes" id="UP001470230">
    <property type="component" value="Unassembled WGS sequence"/>
</dbReference>
<organism evidence="4 5">
    <name type="scientific">Tritrichomonas musculus</name>
    <dbReference type="NCBI Taxonomy" id="1915356"/>
    <lineage>
        <taxon>Eukaryota</taxon>
        <taxon>Metamonada</taxon>
        <taxon>Parabasalia</taxon>
        <taxon>Tritrichomonadida</taxon>
        <taxon>Tritrichomonadidae</taxon>
        <taxon>Tritrichomonas</taxon>
    </lineage>
</organism>
<dbReference type="InterPro" id="IPR020683">
    <property type="entry name" value="DUF3447"/>
</dbReference>
<dbReference type="Pfam" id="PF00023">
    <property type="entry name" value="Ank"/>
    <property type="match status" value="1"/>
</dbReference>
<dbReference type="SUPFAM" id="SSF48403">
    <property type="entry name" value="Ankyrin repeat"/>
    <property type="match status" value="3"/>
</dbReference>
<dbReference type="SMART" id="SM00248">
    <property type="entry name" value="ANK"/>
    <property type="match status" value="11"/>
</dbReference>
<dbReference type="InterPro" id="IPR002110">
    <property type="entry name" value="Ankyrin_rpt"/>
</dbReference>
<keyword evidence="2" id="KW-0040">ANK repeat</keyword>
<dbReference type="InterPro" id="IPR036770">
    <property type="entry name" value="Ankyrin_rpt-contain_sf"/>
</dbReference>
<evidence type="ECO:0000256" key="2">
    <source>
        <dbReference type="ARBA" id="ARBA00023043"/>
    </source>
</evidence>
<gene>
    <name evidence="4" type="ORF">M9Y10_031423</name>
</gene>
<keyword evidence="1" id="KW-0677">Repeat</keyword>
<name>A0ABR2H1H9_9EUKA</name>